<dbReference type="Proteomes" id="UP000028880">
    <property type="component" value="Unassembled WGS sequence"/>
</dbReference>
<reference evidence="1" key="1">
    <citation type="journal article" date="2014" name="Genome Announc.">
        <title>Draft Genome Sequence of Mycobacterium triplex DSM 44626.</title>
        <authorList>
            <person name="Sassi M."/>
            <person name="Croce O."/>
            <person name="Robert C."/>
            <person name="Raoult D."/>
            <person name="Drancourt M."/>
        </authorList>
    </citation>
    <scope>NUCLEOTIDE SEQUENCE [LARGE SCALE GENOMIC DNA]</scope>
    <source>
        <strain evidence="1">DSM 44626</strain>
    </source>
</reference>
<dbReference type="OrthoDB" id="9992507at2"/>
<evidence type="ECO:0000313" key="1">
    <source>
        <dbReference type="EMBL" id="CDO89540.1"/>
    </source>
</evidence>
<proteinExistence type="predicted"/>
<protein>
    <submittedName>
        <fullName evidence="1">Uncharacterized protein</fullName>
    </submittedName>
</protein>
<evidence type="ECO:0000313" key="2">
    <source>
        <dbReference type="EMBL" id="ORX04897.1"/>
    </source>
</evidence>
<reference evidence="1" key="2">
    <citation type="submission" date="2014-04" db="EMBL/GenBank/DDBJ databases">
        <authorList>
            <person name="Xu Y.W."/>
            <person name="Yang Q."/>
        </authorList>
    </citation>
    <scope>NUCLEOTIDE SEQUENCE</scope>
    <source>
        <strain evidence="1">DSM 44626</strain>
    </source>
</reference>
<dbReference type="EMBL" id="HG964446">
    <property type="protein sequence ID" value="CDO89540.1"/>
    <property type="molecule type" value="Genomic_DNA"/>
</dbReference>
<organism evidence="1">
    <name type="scientific">Mycobacterium triplex</name>
    <dbReference type="NCBI Taxonomy" id="47839"/>
    <lineage>
        <taxon>Bacteria</taxon>
        <taxon>Bacillati</taxon>
        <taxon>Actinomycetota</taxon>
        <taxon>Actinomycetes</taxon>
        <taxon>Mycobacteriales</taxon>
        <taxon>Mycobacteriaceae</taxon>
        <taxon>Mycobacterium</taxon>
        <taxon>Mycobacterium simiae complex</taxon>
    </lineage>
</organism>
<dbReference type="Proteomes" id="UP000193710">
    <property type="component" value="Unassembled WGS sequence"/>
</dbReference>
<keyword evidence="3" id="KW-1185">Reference proteome</keyword>
<dbReference type="EMBL" id="LQPY01000017">
    <property type="protein sequence ID" value="ORX04897.1"/>
    <property type="molecule type" value="Genomic_DNA"/>
</dbReference>
<dbReference type="RefSeq" id="WP_036470166.1">
    <property type="nucleotide sequence ID" value="NZ_HG964446.1"/>
</dbReference>
<name>A0A024K0F3_9MYCO</name>
<evidence type="ECO:0000313" key="3">
    <source>
        <dbReference type="Proteomes" id="UP000193710"/>
    </source>
</evidence>
<sequence>MTDYPAVVTVRVTGVLSNYLTSLEVFIDELRRNGTDGEISYRPPGGKGPTTLEVIGLYIALKAADASISTVVSTTMNAAINWIKAPFRRASEEIPTEPVLKMITIYGPDGKPLKQIKGSGADDIEVKDLDESS</sequence>
<gene>
    <name evidence="2" type="ORF">AWC29_13475</name>
    <name evidence="1" type="ORF">BN973_03917</name>
</gene>
<dbReference type="AlphaFoldDB" id="A0A024K0F3"/>
<reference evidence="2 3" key="3">
    <citation type="submission" date="2016-01" db="EMBL/GenBank/DDBJ databases">
        <title>The new phylogeny of the genus Mycobacterium.</title>
        <authorList>
            <person name="Tarcisio F."/>
            <person name="Conor M."/>
            <person name="Antonella G."/>
            <person name="Elisabetta G."/>
            <person name="Giulia F.S."/>
            <person name="Sara T."/>
            <person name="Anna F."/>
            <person name="Clotilde B."/>
            <person name="Roberto B."/>
            <person name="Veronica D.S."/>
            <person name="Fabio R."/>
            <person name="Monica P."/>
            <person name="Olivier J."/>
            <person name="Enrico T."/>
            <person name="Nicola S."/>
        </authorList>
    </citation>
    <scope>NUCLEOTIDE SEQUENCE [LARGE SCALE GENOMIC DNA]</scope>
    <source>
        <strain evidence="2 3">DSM 44626</strain>
    </source>
</reference>
<dbReference type="HOGENOM" id="CLU_1904439_0_0_11"/>
<accession>A0A024K0F3</accession>